<dbReference type="InterPro" id="IPR001242">
    <property type="entry name" value="Condensation_dom"/>
</dbReference>
<keyword evidence="6" id="KW-1185">Reference proteome</keyword>
<dbReference type="InterPro" id="IPR006162">
    <property type="entry name" value="Ppantetheine_attach_site"/>
</dbReference>
<dbReference type="Proteomes" id="UP000622552">
    <property type="component" value="Unassembled WGS sequence"/>
</dbReference>
<keyword evidence="3" id="KW-0597">Phosphoprotein</keyword>
<dbReference type="GO" id="GO:0008610">
    <property type="term" value="P:lipid biosynthetic process"/>
    <property type="evidence" value="ECO:0007669"/>
    <property type="project" value="UniProtKB-ARBA"/>
</dbReference>
<keyword evidence="2" id="KW-0596">Phosphopantetheine</keyword>
<name>A0A8J7GLA8_9ACTN</name>
<dbReference type="PROSITE" id="PS00012">
    <property type="entry name" value="PHOSPHOPANTETHEINE"/>
    <property type="match status" value="2"/>
</dbReference>
<dbReference type="NCBIfam" id="NF003417">
    <property type="entry name" value="PRK04813.1"/>
    <property type="match status" value="2"/>
</dbReference>
<evidence type="ECO:0000256" key="2">
    <source>
        <dbReference type="ARBA" id="ARBA00022450"/>
    </source>
</evidence>
<gene>
    <name evidence="5" type="ORF">IW245_001283</name>
</gene>
<dbReference type="GO" id="GO:0031177">
    <property type="term" value="F:phosphopantetheine binding"/>
    <property type="evidence" value="ECO:0007669"/>
    <property type="project" value="InterPro"/>
</dbReference>
<dbReference type="InterPro" id="IPR036736">
    <property type="entry name" value="ACP-like_sf"/>
</dbReference>
<dbReference type="InterPro" id="IPR023213">
    <property type="entry name" value="CAT-like_dom_sf"/>
</dbReference>
<dbReference type="SMART" id="SM00823">
    <property type="entry name" value="PKS_PP"/>
    <property type="match status" value="2"/>
</dbReference>
<dbReference type="Pfam" id="PF00550">
    <property type="entry name" value="PP-binding"/>
    <property type="match status" value="2"/>
</dbReference>
<dbReference type="InterPro" id="IPR020806">
    <property type="entry name" value="PKS_PP-bd"/>
</dbReference>
<evidence type="ECO:0000256" key="1">
    <source>
        <dbReference type="ARBA" id="ARBA00001957"/>
    </source>
</evidence>
<feature type="domain" description="Carrier" evidence="4">
    <location>
        <begin position="1539"/>
        <end position="1613"/>
    </location>
</feature>
<evidence type="ECO:0000313" key="5">
    <source>
        <dbReference type="EMBL" id="MBG6135089.1"/>
    </source>
</evidence>
<dbReference type="SUPFAM" id="SSF52777">
    <property type="entry name" value="CoA-dependent acyltransferases"/>
    <property type="match status" value="2"/>
</dbReference>
<dbReference type="FunFam" id="3.40.50.12780:FF:000012">
    <property type="entry name" value="Non-ribosomal peptide synthetase"/>
    <property type="match status" value="2"/>
</dbReference>
<dbReference type="Gene3D" id="3.30.559.10">
    <property type="entry name" value="Chloramphenicol acetyltransferase-like domain"/>
    <property type="match status" value="1"/>
</dbReference>
<protein>
    <submittedName>
        <fullName evidence="5">Amino acid adenylation domain-containing protein</fullName>
    </submittedName>
</protein>
<dbReference type="PANTHER" id="PTHR45527">
    <property type="entry name" value="NONRIBOSOMAL PEPTIDE SYNTHETASE"/>
    <property type="match status" value="1"/>
</dbReference>
<dbReference type="Gene3D" id="3.40.50.12780">
    <property type="entry name" value="N-terminal domain of ligase-like"/>
    <property type="match status" value="1"/>
</dbReference>
<dbReference type="GO" id="GO:0043041">
    <property type="term" value="P:amino acid activation for nonribosomal peptide biosynthetic process"/>
    <property type="evidence" value="ECO:0007669"/>
    <property type="project" value="TreeGrafter"/>
</dbReference>
<organism evidence="5 6">
    <name type="scientific">Longispora fulva</name>
    <dbReference type="NCBI Taxonomy" id="619741"/>
    <lineage>
        <taxon>Bacteria</taxon>
        <taxon>Bacillati</taxon>
        <taxon>Actinomycetota</taxon>
        <taxon>Actinomycetes</taxon>
        <taxon>Micromonosporales</taxon>
        <taxon>Micromonosporaceae</taxon>
        <taxon>Longispora</taxon>
    </lineage>
</organism>
<dbReference type="RefSeq" id="WP_197002247.1">
    <property type="nucleotide sequence ID" value="NZ_BONS01000004.1"/>
</dbReference>
<comment type="cofactor">
    <cofactor evidence="1">
        <name>pantetheine 4'-phosphate</name>
        <dbReference type="ChEBI" id="CHEBI:47942"/>
    </cofactor>
</comment>
<accession>A0A8J7GLA8</accession>
<dbReference type="InterPro" id="IPR009081">
    <property type="entry name" value="PP-bd_ACP"/>
</dbReference>
<dbReference type="Pfam" id="PF13193">
    <property type="entry name" value="AMP-binding_C"/>
    <property type="match status" value="2"/>
</dbReference>
<dbReference type="InterPro" id="IPR020845">
    <property type="entry name" value="AMP-binding_CS"/>
</dbReference>
<dbReference type="SUPFAM" id="SSF47336">
    <property type="entry name" value="ACP-like"/>
    <property type="match status" value="2"/>
</dbReference>
<dbReference type="FunFam" id="3.40.50.980:FF:000001">
    <property type="entry name" value="Non-ribosomal peptide synthetase"/>
    <property type="match status" value="2"/>
</dbReference>
<dbReference type="InterPro" id="IPR000873">
    <property type="entry name" value="AMP-dep_synth/lig_dom"/>
</dbReference>
<sequence>MSLLHQLVAEQAARTPDAVAVIDEHRTVCYRELDLRANRLAHHLHGLGVGPESLVGVRMRRGADLVVALLAVWKAGAAYVPLDPEHPRDRLHWVLEDTAARIVLTEESLADALHGTAARPVCLTPGWGEVQALPEAPPAVEVTGDNAAYAIYTSGSTGRPKGVVVGHAAIRNRVLWAVERHQMAAADRVLQKTALTFDAACWEFFAPLISGGTVVLAPVGAERDPASLVAAILRHKITVLQGVPSVYRLLADEPAWRDCLSLRLLFSAGEPLHAELGRRLTDGLKAELWNTYGPTECAIDVTAHPFDPVQETGPVPIGRPIANNRVLVLDADGEPVPVGMPGELHAGGVGVGRGYLGRPDLTAATFVPDPYGEPGTRLYRTGDQVRWRPDGSLEYLGRIDQQVKINGVRIEPGEVEAALAAHAEVKGATVVAFSDADGSKRLAGYVVGSRALPGTELREFLRDRLPEALIPAVFVQLDAFPLTTSGKVDRAALPAPEPEGTDFVAPRTPAEALVAQVWADLLKVDRVGVHDDFFSLGGSSLVLTRLAKALRVASGGEVQLRGLFTATTVEQQALLLTLPAEVVPPVVPVPRDGALPLSFAQHRLWFLDRMQPASPEWVAPVMLRLDAALEPAAVRRALDGLSARHEILRTRYVTEAGEPVQVIDPPSPVELRVADSAAADLTDVLAQQLARGFDLATGPVWRALLVRVPGEEHVLLLTLHHIASDGGSTVVIERELAALLAGTELAPLPVQYADFAAWQRSWLTDERLGRDLDYWRATLDGLRPLEVPTDRPRPAERDPRGSGVRITVPADLAAAVEKLGKQHGATPFMTLLTAFGAVLARYTGQWDTVVGVPVSGRDRPEAENLVGCFLNSLVLRANLEGATFAEALDRVRTVCTDAFAHQELPFERLVEDLQPDRDLSRTPLYQVGFDLLDEGQTANSGGEAFQEAWRISKTDVTLFMWRGEDGSLSGALEYATALFDEATMTRLGDHLVGLLEAVTTYPDTALSRVDFLDPVEKALLAAPARAEHPVAKCVHEVFEEQVAETPDAVAVAFGEHELTYAQLNARANRLAHHLRGLGAGPESLVGVCLERGPDLVPTLLGVLKSGAAYLPLDPVQPADRLGFMLADAGAKIVVTRSEHAGLVQGTLVLLDEELEGPEHNPEPRSTPDNLIYVIYTSGSTGKPKGVCLTHENVLRLLTSAWEHYEFGPTDVWPLFHSYAFDVSVWELWGALLHGGKLVVVPREVTRAPDEFLDLLVEHQVTVLNQTPSAFRSLVALAGDGDPRIDRLNLRAIVFAGEKLDVPDLAPWTDRFSVEHPALVNMYGITETTVHSTYYQVQACDLEPLAGNPVGHPLADLRIHLLDPDGNLVPVGVPGEIYVGGPGVARGYLNRPELTAERFVPDPWGTGRLYKSGDLAKRRVDGSLEFLGRADDQVKIRGYRIELGEVQAVLAGHPSVRDAVVIADEPSPGDKRLVAYYVPTASVGGAELAEHCGVGLPEYMVPSAFVPLDKIPLTANGKLDKRALPAPDRDALRSTVEFVAPRDVVEERISEIWVELLGVEPGVHASFFALGGHSLLAVRLASRLQEEFDVEIPVRDIFERNTVAHLALLVEDRIRAEIAALSDDELAEAGQ</sequence>
<dbReference type="PROSITE" id="PS00455">
    <property type="entry name" value="AMP_BINDING"/>
    <property type="match status" value="1"/>
</dbReference>
<dbReference type="CDD" id="cd17646">
    <property type="entry name" value="A_NRPS_AB3403-like"/>
    <property type="match status" value="1"/>
</dbReference>
<dbReference type="Gene3D" id="2.30.38.10">
    <property type="entry name" value="Luciferase, Domain 3"/>
    <property type="match status" value="1"/>
</dbReference>
<evidence type="ECO:0000259" key="4">
    <source>
        <dbReference type="PROSITE" id="PS50075"/>
    </source>
</evidence>
<dbReference type="GO" id="GO:0044550">
    <property type="term" value="P:secondary metabolite biosynthetic process"/>
    <property type="evidence" value="ECO:0007669"/>
    <property type="project" value="UniProtKB-ARBA"/>
</dbReference>
<dbReference type="Pfam" id="PF00501">
    <property type="entry name" value="AMP-binding"/>
    <property type="match status" value="2"/>
</dbReference>
<dbReference type="Gene3D" id="3.30.559.30">
    <property type="entry name" value="Nonribosomal peptide synthetase, condensation domain"/>
    <property type="match status" value="1"/>
</dbReference>
<dbReference type="Pfam" id="PF00668">
    <property type="entry name" value="Condensation"/>
    <property type="match status" value="1"/>
</dbReference>
<dbReference type="InterPro" id="IPR045851">
    <property type="entry name" value="AMP-bd_C_sf"/>
</dbReference>
<dbReference type="PANTHER" id="PTHR45527:SF14">
    <property type="entry name" value="PLIPASTATIN SYNTHASE SUBUNIT B"/>
    <property type="match status" value="1"/>
</dbReference>
<dbReference type="PROSITE" id="PS50075">
    <property type="entry name" value="CARRIER"/>
    <property type="match status" value="2"/>
</dbReference>
<dbReference type="CDD" id="cd19531">
    <property type="entry name" value="LCL_NRPS-like"/>
    <property type="match status" value="1"/>
</dbReference>
<dbReference type="Gene3D" id="1.10.1200.10">
    <property type="entry name" value="ACP-like"/>
    <property type="match status" value="2"/>
</dbReference>
<dbReference type="InterPro" id="IPR010071">
    <property type="entry name" value="AA_adenyl_dom"/>
</dbReference>
<dbReference type="NCBIfam" id="TIGR01733">
    <property type="entry name" value="AA-adenyl-dom"/>
    <property type="match status" value="2"/>
</dbReference>
<dbReference type="FunFam" id="3.30.300.30:FF:000010">
    <property type="entry name" value="Enterobactin synthetase component F"/>
    <property type="match status" value="1"/>
</dbReference>
<evidence type="ECO:0000256" key="3">
    <source>
        <dbReference type="ARBA" id="ARBA00022553"/>
    </source>
</evidence>
<reference evidence="5" key="1">
    <citation type="submission" date="2020-11" db="EMBL/GenBank/DDBJ databases">
        <title>Sequencing the genomes of 1000 actinobacteria strains.</title>
        <authorList>
            <person name="Klenk H.-P."/>
        </authorList>
    </citation>
    <scope>NUCLEOTIDE SEQUENCE</scope>
    <source>
        <strain evidence="5">DSM 45356</strain>
    </source>
</reference>
<dbReference type="FunFam" id="2.30.38.10:FF:000001">
    <property type="entry name" value="Non-ribosomal peptide synthetase PvdI"/>
    <property type="match status" value="1"/>
</dbReference>
<dbReference type="InterPro" id="IPR025110">
    <property type="entry name" value="AMP-bd_C"/>
</dbReference>
<dbReference type="EMBL" id="JADOUF010000001">
    <property type="protein sequence ID" value="MBG6135089.1"/>
    <property type="molecule type" value="Genomic_DNA"/>
</dbReference>
<dbReference type="GO" id="GO:0005829">
    <property type="term" value="C:cytosol"/>
    <property type="evidence" value="ECO:0007669"/>
    <property type="project" value="TreeGrafter"/>
</dbReference>
<dbReference type="InterPro" id="IPR042099">
    <property type="entry name" value="ANL_N_sf"/>
</dbReference>
<comment type="caution">
    <text evidence="5">The sequence shown here is derived from an EMBL/GenBank/DDBJ whole genome shotgun (WGS) entry which is preliminary data.</text>
</comment>
<dbReference type="FunFam" id="3.40.50.980:FF:000002">
    <property type="entry name" value="Enterobactin synthetase component F"/>
    <property type="match status" value="1"/>
</dbReference>
<dbReference type="SUPFAM" id="SSF56801">
    <property type="entry name" value="Acetyl-CoA synthetase-like"/>
    <property type="match status" value="2"/>
</dbReference>
<evidence type="ECO:0000313" key="6">
    <source>
        <dbReference type="Proteomes" id="UP000622552"/>
    </source>
</evidence>
<dbReference type="Gene3D" id="3.40.50.980">
    <property type="match status" value="2"/>
</dbReference>
<dbReference type="GO" id="GO:0003824">
    <property type="term" value="F:catalytic activity"/>
    <property type="evidence" value="ECO:0007669"/>
    <property type="project" value="InterPro"/>
</dbReference>
<dbReference type="CDD" id="cd17643">
    <property type="entry name" value="A_NRPS_Cytc1-like"/>
    <property type="match status" value="1"/>
</dbReference>
<dbReference type="Gene3D" id="3.30.300.30">
    <property type="match status" value="2"/>
</dbReference>
<feature type="domain" description="Carrier" evidence="4">
    <location>
        <begin position="505"/>
        <end position="580"/>
    </location>
</feature>
<proteinExistence type="predicted"/>